<evidence type="ECO:0000313" key="4">
    <source>
        <dbReference type="Proteomes" id="UP000289220"/>
    </source>
</evidence>
<dbReference type="AlphaFoldDB" id="A0A6G7EKU2"/>
<dbReference type="Proteomes" id="UP000501325">
    <property type="component" value="Chromosome"/>
</dbReference>
<accession>A0A6G7EKU2</accession>
<reference evidence="3 4" key="1">
    <citation type="submission" date="2018-11" db="EMBL/GenBank/DDBJ databases">
        <authorList>
            <person name="Peiro R."/>
            <person name="Begona"/>
            <person name="Cbmso G."/>
            <person name="Lopez M."/>
            <person name="Gonzalez S."/>
            <person name="Sacristan E."/>
            <person name="Castillo E."/>
        </authorList>
    </citation>
    <scope>NUCLEOTIDE SEQUENCE [LARGE SCALE GENOMIC DNA]</scope>
    <source>
        <strain evidence="3">Brev_genome</strain>
    </source>
</reference>
<dbReference type="RefSeq" id="WP_008263206.1">
    <property type="nucleotide sequence ID" value="NZ_CP048751.1"/>
</dbReference>
<dbReference type="Proteomes" id="UP000289220">
    <property type="component" value="Unassembled WGS sequence"/>
</dbReference>
<proteinExistence type="predicted"/>
<name>A0A6G7EKU2_9CAUL</name>
<dbReference type="Pfam" id="PF01814">
    <property type="entry name" value="Hemerythrin"/>
    <property type="match status" value="1"/>
</dbReference>
<gene>
    <name evidence="3" type="ORF">BREV_BREV_00739</name>
    <name evidence="2" type="ORF">GYM46_14335</name>
</gene>
<reference evidence="2 5" key="2">
    <citation type="submission" date="2020-01" db="EMBL/GenBank/DDBJ databases">
        <authorList>
            <person name="Wang S."/>
        </authorList>
    </citation>
    <scope>NUCLEOTIDE SEQUENCE [LARGE SCALE GENOMIC DNA]</scope>
    <source>
        <strain evidence="2 5">D151-2-6</strain>
    </source>
</reference>
<dbReference type="Gene3D" id="1.20.120.520">
    <property type="entry name" value="nmb1532 protein domain like"/>
    <property type="match status" value="1"/>
</dbReference>
<dbReference type="EMBL" id="UXHF01000009">
    <property type="protein sequence ID" value="VDC52075.1"/>
    <property type="molecule type" value="Genomic_DNA"/>
</dbReference>
<dbReference type="InterPro" id="IPR012312">
    <property type="entry name" value="Hemerythrin-like"/>
</dbReference>
<evidence type="ECO:0000313" key="5">
    <source>
        <dbReference type="Proteomes" id="UP000501325"/>
    </source>
</evidence>
<dbReference type="KEGG" id="bmed:GYM46_14335"/>
<protein>
    <submittedName>
        <fullName evidence="2">Hemerythrin domain-containing protein</fullName>
    </submittedName>
</protein>
<feature type="domain" description="Hemerythrin-like" evidence="1">
    <location>
        <begin position="26"/>
        <end position="159"/>
    </location>
</feature>
<evidence type="ECO:0000259" key="1">
    <source>
        <dbReference type="Pfam" id="PF01814"/>
    </source>
</evidence>
<organism evidence="3 4">
    <name type="scientific">Brevundimonas mediterranea</name>
    <dbReference type="NCBI Taxonomy" id="74329"/>
    <lineage>
        <taxon>Bacteria</taxon>
        <taxon>Pseudomonadati</taxon>
        <taxon>Pseudomonadota</taxon>
        <taxon>Alphaproteobacteria</taxon>
        <taxon>Caulobacterales</taxon>
        <taxon>Caulobacteraceae</taxon>
        <taxon>Brevundimonas</taxon>
    </lineage>
</organism>
<sequence>MTGQDARTSQTSLIERLPPELVHEPLNWLFAEHYRHRQLCQLIERVGTATVLLGDEAQEILDFLRHDMPLHVIDEEDDLFPLLRRRCQPADELDAVLGALSAEHRDDLTHAQTLIDRLQKALMDGRAPGHDLQTRQLFVDFAARERRHIALENAVVLPIARLRLTAADLRSLSIRIAARRGVLLEAPMGETAS</sequence>
<evidence type="ECO:0000313" key="2">
    <source>
        <dbReference type="EMBL" id="QIH74024.1"/>
    </source>
</evidence>
<dbReference type="EMBL" id="CP048751">
    <property type="protein sequence ID" value="QIH74024.1"/>
    <property type="molecule type" value="Genomic_DNA"/>
</dbReference>
<evidence type="ECO:0000313" key="3">
    <source>
        <dbReference type="EMBL" id="VDC52075.1"/>
    </source>
</evidence>
<keyword evidence="4" id="KW-1185">Reference proteome</keyword>